<keyword evidence="1" id="KW-0472">Membrane</keyword>
<dbReference type="AlphaFoldDB" id="A0A7G8TD77"/>
<proteinExistence type="predicted"/>
<dbReference type="EMBL" id="CP060286">
    <property type="protein sequence ID" value="QNK41568.1"/>
    <property type="molecule type" value="Genomic_DNA"/>
</dbReference>
<dbReference type="CDD" id="cd00085">
    <property type="entry name" value="HNHc"/>
    <property type="match status" value="1"/>
</dbReference>
<evidence type="ECO:0000256" key="1">
    <source>
        <dbReference type="SAM" id="Phobius"/>
    </source>
</evidence>
<name>A0A7G8TD77_9FIRM</name>
<accession>A0A7G8TD77</accession>
<keyword evidence="2" id="KW-0540">Nuclease</keyword>
<keyword evidence="2" id="KW-0378">Hydrolase</keyword>
<keyword evidence="1" id="KW-0812">Transmembrane</keyword>
<keyword evidence="2" id="KW-0255">Endonuclease</keyword>
<evidence type="ECO:0000313" key="3">
    <source>
        <dbReference type="Proteomes" id="UP000515909"/>
    </source>
</evidence>
<sequence length="172" mass="20175">MMGYTFDAKTKEWIQQAMADNIEESKAYCRRRGFQLIIDLPQYRRNSTYRKAFFESHPGLFGRDFYFCSYCGKLLRKDRVTVDHLLAVRAVQKSRFLQWFLKKLKIKNVNDQKNLVPACARCNERKGTKTGFWLLRGLIGCHSAFWISCYVLLLCAITAFFLFCIPAIQSLK</sequence>
<organism evidence="2 3">
    <name type="scientific">Caproicibacter fermentans</name>
    <dbReference type="NCBI Taxonomy" id="2576756"/>
    <lineage>
        <taxon>Bacteria</taxon>
        <taxon>Bacillati</taxon>
        <taxon>Bacillota</taxon>
        <taxon>Clostridia</taxon>
        <taxon>Eubacteriales</taxon>
        <taxon>Acutalibacteraceae</taxon>
        <taxon>Caproicibacter</taxon>
    </lineage>
</organism>
<feature type="transmembrane region" description="Helical" evidence="1">
    <location>
        <begin position="144"/>
        <end position="168"/>
    </location>
</feature>
<protein>
    <submittedName>
        <fullName evidence="2">HNH endonuclease</fullName>
    </submittedName>
</protein>
<dbReference type="KEGG" id="cfem:HCR03_04705"/>
<dbReference type="InterPro" id="IPR003615">
    <property type="entry name" value="HNH_nuc"/>
</dbReference>
<evidence type="ECO:0000313" key="2">
    <source>
        <dbReference type="EMBL" id="QNK41568.1"/>
    </source>
</evidence>
<reference evidence="2 3" key="1">
    <citation type="submission" date="2020-08" db="EMBL/GenBank/DDBJ databases">
        <title>The isolate Caproiciproducens sp. 7D4C2 produces n-caproate at mildly acidic conditions from hexoses: genome and rBOX comparison with related strains and chain-elongating bacteria.</title>
        <authorList>
            <person name="Esquivel-Elizondo S."/>
            <person name="Bagci C."/>
            <person name="Temovska M."/>
            <person name="Jeon B.S."/>
            <person name="Bessarab I."/>
            <person name="Williams R.B.H."/>
            <person name="Huson D.H."/>
            <person name="Angenent L.T."/>
        </authorList>
    </citation>
    <scope>NUCLEOTIDE SEQUENCE [LARGE SCALE GENOMIC DNA]</scope>
    <source>
        <strain evidence="2 3">7D4C2</strain>
    </source>
</reference>
<dbReference type="GO" id="GO:0004519">
    <property type="term" value="F:endonuclease activity"/>
    <property type="evidence" value="ECO:0007669"/>
    <property type="project" value="UniProtKB-KW"/>
</dbReference>
<dbReference type="Proteomes" id="UP000515909">
    <property type="component" value="Chromosome"/>
</dbReference>
<dbReference type="Gene3D" id="1.10.30.50">
    <property type="match status" value="1"/>
</dbReference>
<gene>
    <name evidence="2" type="ORF">HCR03_04705</name>
</gene>
<dbReference type="RefSeq" id="WP_187036897.1">
    <property type="nucleotide sequence ID" value="NZ_CP060286.1"/>
</dbReference>
<keyword evidence="1" id="KW-1133">Transmembrane helix</keyword>